<dbReference type="RefSeq" id="WP_203626188.1">
    <property type="nucleotide sequence ID" value="NZ_BOLQ01000002.1"/>
</dbReference>
<reference evidence="4" key="1">
    <citation type="journal article" date="2019" name="Int. J. Syst. Evol. Microbiol.">
        <title>The Global Catalogue of Microorganisms (GCM) 10K type strain sequencing project: providing services to taxonomists for standard genome sequencing and annotation.</title>
        <authorList>
            <consortium name="The Broad Institute Genomics Platform"/>
            <consortium name="The Broad Institute Genome Sequencing Center for Infectious Disease"/>
            <person name="Wu L."/>
            <person name="Ma J."/>
        </authorList>
    </citation>
    <scope>NUCLEOTIDE SEQUENCE [LARGE SCALE GENOMIC DNA]</scope>
    <source>
        <strain evidence="4">CCM 8980</strain>
    </source>
</reference>
<proteinExistence type="predicted"/>
<evidence type="ECO:0000259" key="2">
    <source>
        <dbReference type="Pfam" id="PF20434"/>
    </source>
</evidence>
<accession>A0ABW4CFE5</accession>
<protein>
    <submittedName>
        <fullName evidence="3">Alpha/beta hydrolase</fullName>
    </submittedName>
</protein>
<keyword evidence="4" id="KW-1185">Reference proteome</keyword>
<dbReference type="Proteomes" id="UP001597196">
    <property type="component" value="Unassembled WGS sequence"/>
</dbReference>
<dbReference type="GO" id="GO:0016787">
    <property type="term" value="F:hydrolase activity"/>
    <property type="evidence" value="ECO:0007669"/>
    <property type="project" value="UniProtKB-KW"/>
</dbReference>
<dbReference type="PANTHER" id="PTHR48081">
    <property type="entry name" value="AB HYDROLASE SUPERFAMILY PROTEIN C4A8.06C"/>
    <property type="match status" value="1"/>
</dbReference>
<sequence length="241" mass="25935">MQLIHETLTTPLSSDAVLDGYIRDASANIEPNRKRIAVIICPGGAYSFVADREAEPVALALLARGQQAFVLHYSVGPARPFPTALLELAAAVRLVRTRAAEWAIDPDKIIVAGFSAGGHLAASLADFWHTPALVDHVFSPADVQPNGLMLAYPVITSGPHAHRGSFRNLLGDQPTPDQLEAVSLEKHVSAQNPPTFLWSTFADDAVPVENSLLLDYSPRYLGHEIASGRSESNVWSVANTD</sequence>
<keyword evidence="1 3" id="KW-0378">Hydrolase</keyword>
<organism evidence="3 4">
    <name type="scientific">Lacticaseibacillus mingshuiensis</name>
    <dbReference type="NCBI Taxonomy" id="2799574"/>
    <lineage>
        <taxon>Bacteria</taxon>
        <taxon>Bacillati</taxon>
        <taxon>Bacillota</taxon>
        <taxon>Bacilli</taxon>
        <taxon>Lactobacillales</taxon>
        <taxon>Lactobacillaceae</taxon>
        <taxon>Lacticaseibacillus</taxon>
    </lineage>
</organism>
<gene>
    <name evidence="3" type="ORF">ACFQ4P_03180</name>
</gene>
<dbReference type="InterPro" id="IPR049492">
    <property type="entry name" value="BD-FAE-like_dom"/>
</dbReference>
<evidence type="ECO:0000256" key="1">
    <source>
        <dbReference type="ARBA" id="ARBA00022801"/>
    </source>
</evidence>
<feature type="domain" description="BD-FAE-like" evidence="2">
    <location>
        <begin position="36"/>
        <end position="214"/>
    </location>
</feature>
<dbReference type="EMBL" id="JBHTOC010000003">
    <property type="protein sequence ID" value="MFD1429253.1"/>
    <property type="molecule type" value="Genomic_DNA"/>
</dbReference>
<dbReference type="PANTHER" id="PTHR48081:SF6">
    <property type="entry name" value="PEPTIDASE S9 PROLYL OLIGOPEPTIDASE CATALYTIC DOMAIN-CONTAINING PROTEIN"/>
    <property type="match status" value="1"/>
</dbReference>
<dbReference type="InterPro" id="IPR050300">
    <property type="entry name" value="GDXG_lipolytic_enzyme"/>
</dbReference>
<name>A0ABW4CFE5_9LACO</name>
<evidence type="ECO:0000313" key="4">
    <source>
        <dbReference type="Proteomes" id="UP001597196"/>
    </source>
</evidence>
<dbReference type="SUPFAM" id="SSF53474">
    <property type="entry name" value="alpha/beta-Hydrolases"/>
    <property type="match status" value="1"/>
</dbReference>
<dbReference type="InterPro" id="IPR029058">
    <property type="entry name" value="AB_hydrolase_fold"/>
</dbReference>
<comment type="caution">
    <text evidence="3">The sequence shown here is derived from an EMBL/GenBank/DDBJ whole genome shotgun (WGS) entry which is preliminary data.</text>
</comment>
<evidence type="ECO:0000313" key="3">
    <source>
        <dbReference type="EMBL" id="MFD1429253.1"/>
    </source>
</evidence>
<dbReference type="Gene3D" id="3.40.50.1820">
    <property type="entry name" value="alpha/beta hydrolase"/>
    <property type="match status" value="1"/>
</dbReference>
<dbReference type="Pfam" id="PF20434">
    <property type="entry name" value="BD-FAE"/>
    <property type="match status" value="1"/>
</dbReference>